<proteinExistence type="predicted"/>
<keyword evidence="2" id="KW-1185">Reference proteome</keyword>
<reference evidence="1 2" key="1">
    <citation type="submission" date="2023-12" db="EMBL/GenBank/DDBJ databases">
        <title>Pseudomonas sp. T5W1.</title>
        <authorList>
            <person name="Maltman C."/>
        </authorList>
    </citation>
    <scope>NUCLEOTIDE SEQUENCE [LARGE SCALE GENOMIC DNA]</scope>
    <source>
        <strain evidence="1 2">T5W1</strain>
    </source>
</reference>
<dbReference type="EMBL" id="JAYEET010000034">
    <property type="protein sequence ID" value="MEA1606155.1"/>
    <property type="molecule type" value="Genomic_DNA"/>
</dbReference>
<protein>
    <submittedName>
        <fullName evidence="1">Phage tail protein</fullName>
    </submittedName>
</protein>
<dbReference type="Proteomes" id="UP001292571">
    <property type="component" value="Unassembled WGS sequence"/>
</dbReference>
<evidence type="ECO:0000313" key="2">
    <source>
        <dbReference type="Proteomes" id="UP001292571"/>
    </source>
</evidence>
<dbReference type="InterPro" id="IPR009678">
    <property type="entry name" value="Phage_tail_completion_R"/>
</dbReference>
<gene>
    <name evidence="1" type="ORF">SOP97_10060</name>
</gene>
<sequence>MNKPTSLRAHLMAKVPELKDNPDRLQVFIDQGNVRCTAAATLSWEYAYTLQLILLDYPGHPDTVMLPLLAWVRVHQNELLANLDNAKEGLQFEADIIDKSKVDLSISLPLTERVVIGQDEAGNPTITHPAEPQAALAFLDPAWQAGAQGTGSEWYLPDE</sequence>
<accession>A0ABU5P977</accession>
<comment type="caution">
    <text evidence="1">The sequence shown here is derived from an EMBL/GenBank/DDBJ whole genome shotgun (WGS) entry which is preliminary data.</text>
</comment>
<name>A0ABU5P977_9PSED</name>
<evidence type="ECO:0000313" key="1">
    <source>
        <dbReference type="EMBL" id="MEA1606155.1"/>
    </source>
</evidence>
<dbReference type="RefSeq" id="WP_322949123.1">
    <property type="nucleotide sequence ID" value="NZ_JAYEET010000034.1"/>
</dbReference>
<dbReference type="Pfam" id="PF06891">
    <property type="entry name" value="P2_Phage_GpR"/>
    <property type="match status" value="1"/>
</dbReference>
<organism evidence="1 2">
    <name type="scientific">Pseudomonas spirodelae</name>
    <dbReference type="NCBI Taxonomy" id="3101751"/>
    <lineage>
        <taxon>Bacteria</taxon>
        <taxon>Pseudomonadati</taxon>
        <taxon>Pseudomonadota</taxon>
        <taxon>Gammaproteobacteria</taxon>
        <taxon>Pseudomonadales</taxon>
        <taxon>Pseudomonadaceae</taxon>
        <taxon>Pseudomonas</taxon>
    </lineage>
</organism>